<keyword evidence="10" id="KW-0393">Immunoglobulin domain</keyword>
<dbReference type="PROSITE" id="PS50835">
    <property type="entry name" value="IG_LIKE"/>
    <property type="match status" value="4"/>
</dbReference>
<dbReference type="PANTHER" id="PTHR13771:SF9">
    <property type="entry name" value="INTERCELLULAR ADHESION MOLECULE 5"/>
    <property type="match status" value="1"/>
</dbReference>
<evidence type="ECO:0000256" key="2">
    <source>
        <dbReference type="ARBA" id="ARBA00022692"/>
    </source>
</evidence>
<dbReference type="InterPro" id="IPR036179">
    <property type="entry name" value="Ig-like_dom_sf"/>
</dbReference>
<keyword evidence="14" id="KW-1185">Reference proteome</keyword>
<dbReference type="PRINTS" id="PR01472">
    <property type="entry name" value="ICAMVCAM1"/>
</dbReference>
<evidence type="ECO:0000256" key="11">
    <source>
        <dbReference type="SAM" id="Phobius"/>
    </source>
</evidence>
<evidence type="ECO:0000256" key="8">
    <source>
        <dbReference type="ARBA" id="ARBA00023157"/>
    </source>
</evidence>
<evidence type="ECO:0000313" key="14">
    <source>
        <dbReference type="Proteomes" id="UP000515161"/>
    </source>
</evidence>
<dbReference type="Proteomes" id="UP000515161">
    <property type="component" value="Unplaced"/>
</dbReference>
<keyword evidence="4" id="KW-0677">Repeat</keyword>
<keyword evidence="7 11" id="KW-0472">Membrane</keyword>
<sequence>MLTACMLPLRMLGLLILMLSLCDADSICPTELNPLTLDVPRVIERYGASVEVNCTSTEADHKGMYWRIGNNDFRAIPGESFISQSVSLSEWNVTAECRILLNETHECIKELEITIYQNPTVAVFPVNRAVEGTLFELQCNITDVAPVQNLVVRWFKDNQTIRTDNFTNTTTTPVSESSTLAVNISRAEHGAEFKCEAQLDFGSHGPQLPIDSEIYIVSVNYAPEFKNTSEDFFVHEGDDVTLNCDAEGRPQPTFHWKHDGKILSDTNNLNITRVNTSGMYNCSAINFLGKITKEIHVHVTMNIPAAPAVITTPAVITIPEPYKRRGCPLVLTPAKIVVRFGDPVSINCSTSVAVPIHMGWETTSGDVGDNGTSFTWSVEKVEDWSIKSACFITYDDNGNDTQCYVELDITLYKTPDIVSVSALDSGPVMEGTEIQLKCDIINVTPVQKLTVRWYRGTDILRTDVLDENRRIPVNMSSIFNFTAERDYNGAELKCEADLQLETNRPDLGHHLTSSPYTAVVHFAPEINEGTCSKEVNLDGNVTLDCSAEGNPLPDLHWNYTTAENVRETTRWHQKSLTITGATSTNAGFYICVATNYVGEVTSTVTLKMKGQISVFPWRFLWWLLIGLIVVFIVIVIVIVHKYYKKLGRYSFVLDRANDGSDIPIPPLSNGAEDTV</sequence>
<evidence type="ECO:0000256" key="4">
    <source>
        <dbReference type="ARBA" id="ARBA00022737"/>
    </source>
</evidence>
<dbReference type="InterPro" id="IPR003599">
    <property type="entry name" value="Ig_sub"/>
</dbReference>
<dbReference type="RefSeq" id="XP_034076260.1">
    <property type="nucleotide sequence ID" value="XM_034220369.1"/>
</dbReference>
<dbReference type="InParanoid" id="A0A6P8UV13"/>
<dbReference type="GO" id="GO:0098609">
    <property type="term" value="P:cell-cell adhesion"/>
    <property type="evidence" value="ECO:0007669"/>
    <property type="project" value="InterPro"/>
</dbReference>
<keyword evidence="5" id="KW-0130">Cell adhesion</keyword>
<evidence type="ECO:0000256" key="12">
    <source>
        <dbReference type="SAM" id="SignalP"/>
    </source>
</evidence>
<feature type="domain" description="Ig-like" evidence="13">
    <location>
        <begin position="223"/>
        <end position="300"/>
    </location>
</feature>
<evidence type="ECO:0000256" key="6">
    <source>
        <dbReference type="ARBA" id="ARBA00022989"/>
    </source>
</evidence>
<dbReference type="OrthoDB" id="5843397at2759"/>
<dbReference type="InterPro" id="IPR047012">
    <property type="entry name" value="ICAM_VCAM"/>
</dbReference>
<keyword evidence="8" id="KW-1015">Disulfide bond</keyword>
<keyword evidence="2 11" id="KW-0812">Transmembrane</keyword>
<dbReference type="GeneID" id="117548855"/>
<accession>A0A6P8UV13</accession>
<evidence type="ECO:0000256" key="10">
    <source>
        <dbReference type="ARBA" id="ARBA00023319"/>
    </source>
</evidence>
<protein>
    <submittedName>
        <fullName evidence="15">Vascular cell adhesion protein 1-like isoform X1</fullName>
    </submittedName>
</protein>
<feature type="transmembrane region" description="Helical" evidence="11">
    <location>
        <begin position="619"/>
        <end position="639"/>
    </location>
</feature>
<dbReference type="Pfam" id="PF07679">
    <property type="entry name" value="I-set"/>
    <property type="match status" value="1"/>
</dbReference>
<evidence type="ECO:0000256" key="5">
    <source>
        <dbReference type="ARBA" id="ARBA00022889"/>
    </source>
</evidence>
<evidence type="ECO:0000256" key="3">
    <source>
        <dbReference type="ARBA" id="ARBA00022729"/>
    </source>
</evidence>
<feature type="signal peptide" evidence="12">
    <location>
        <begin position="1"/>
        <end position="24"/>
    </location>
</feature>
<evidence type="ECO:0000256" key="1">
    <source>
        <dbReference type="ARBA" id="ARBA00004479"/>
    </source>
</evidence>
<dbReference type="SMART" id="SM00408">
    <property type="entry name" value="IGc2"/>
    <property type="match status" value="3"/>
</dbReference>
<dbReference type="KEGG" id="gacu:117548855"/>
<dbReference type="InterPro" id="IPR013783">
    <property type="entry name" value="Ig-like_fold"/>
</dbReference>
<keyword evidence="9" id="KW-0325">Glycoprotein</keyword>
<evidence type="ECO:0000313" key="15">
    <source>
        <dbReference type="RefSeq" id="XP_034076260.1"/>
    </source>
</evidence>
<dbReference type="AlphaFoldDB" id="A0A6P8UV13"/>
<dbReference type="GO" id="GO:0005178">
    <property type="term" value="F:integrin binding"/>
    <property type="evidence" value="ECO:0007669"/>
    <property type="project" value="InterPro"/>
</dbReference>
<feature type="domain" description="Ig-like" evidence="13">
    <location>
        <begin position="415"/>
        <end position="496"/>
    </location>
</feature>
<proteinExistence type="predicted"/>
<name>A0A6P8UV13_GYMAC</name>
<dbReference type="PANTHER" id="PTHR13771">
    <property type="entry name" value="INTERCELLULAR ADHESION MOLECULE"/>
    <property type="match status" value="1"/>
</dbReference>
<gene>
    <name evidence="15" type="primary">LOC117548855</name>
</gene>
<feature type="chain" id="PRO_5027747865" evidence="12">
    <location>
        <begin position="25"/>
        <end position="675"/>
    </location>
</feature>
<feature type="domain" description="Ig-like" evidence="13">
    <location>
        <begin position="119"/>
        <end position="198"/>
    </location>
</feature>
<feature type="domain" description="Ig-like" evidence="13">
    <location>
        <begin position="524"/>
        <end position="607"/>
    </location>
</feature>
<dbReference type="GO" id="GO:0016020">
    <property type="term" value="C:membrane"/>
    <property type="evidence" value="ECO:0007669"/>
    <property type="project" value="UniProtKB-SubCell"/>
</dbReference>
<organism evidence="14 15">
    <name type="scientific">Gymnodraco acuticeps</name>
    <name type="common">Antarctic dragonfish</name>
    <dbReference type="NCBI Taxonomy" id="8218"/>
    <lineage>
        <taxon>Eukaryota</taxon>
        <taxon>Metazoa</taxon>
        <taxon>Chordata</taxon>
        <taxon>Craniata</taxon>
        <taxon>Vertebrata</taxon>
        <taxon>Euteleostomi</taxon>
        <taxon>Actinopterygii</taxon>
        <taxon>Neopterygii</taxon>
        <taxon>Teleostei</taxon>
        <taxon>Neoteleostei</taxon>
        <taxon>Acanthomorphata</taxon>
        <taxon>Eupercaria</taxon>
        <taxon>Perciformes</taxon>
        <taxon>Notothenioidei</taxon>
        <taxon>Bathydraconidae</taxon>
        <taxon>Gymnodraco</taxon>
    </lineage>
</organism>
<dbReference type="InterPro" id="IPR003598">
    <property type="entry name" value="Ig_sub2"/>
</dbReference>
<keyword evidence="6 11" id="KW-1133">Transmembrane helix</keyword>
<dbReference type="InterPro" id="IPR013098">
    <property type="entry name" value="Ig_I-set"/>
</dbReference>
<reference evidence="15" key="1">
    <citation type="submission" date="2025-08" db="UniProtKB">
        <authorList>
            <consortium name="RefSeq"/>
        </authorList>
    </citation>
    <scope>IDENTIFICATION</scope>
</reference>
<dbReference type="SUPFAM" id="SSF48726">
    <property type="entry name" value="Immunoglobulin"/>
    <property type="match status" value="5"/>
</dbReference>
<evidence type="ECO:0000259" key="13">
    <source>
        <dbReference type="PROSITE" id="PS50835"/>
    </source>
</evidence>
<comment type="subcellular location">
    <subcellularLocation>
        <location evidence="1">Membrane</location>
        <topology evidence="1">Single-pass type I membrane protein</topology>
    </subcellularLocation>
</comment>
<dbReference type="SMART" id="SM00409">
    <property type="entry name" value="IG"/>
    <property type="match status" value="4"/>
</dbReference>
<dbReference type="Gene3D" id="2.60.40.10">
    <property type="entry name" value="Immunoglobulins"/>
    <property type="match status" value="6"/>
</dbReference>
<evidence type="ECO:0000256" key="9">
    <source>
        <dbReference type="ARBA" id="ARBA00023180"/>
    </source>
</evidence>
<evidence type="ECO:0000256" key="7">
    <source>
        <dbReference type="ARBA" id="ARBA00023136"/>
    </source>
</evidence>
<dbReference type="InterPro" id="IPR007110">
    <property type="entry name" value="Ig-like_dom"/>
</dbReference>
<dbReference type="Pfam" id="PF13895">
    <property type="entry name" value="Ig_2"/>
    <property type="match status" value="1"/>
</dbReference>
<dbReference type="InterPro" id="IPR003987">
    <property type="entry name" value="ICAM_VCAM_N"/>
</dbReference>
<keyword evidence="3 12" id="KW-0732">Signal</keyword>